<keyword evidence="4" id="KW-1185">Reference proteome</keyword>
<feature type="domain" description="Septum formation-related" evidence="2">
    <location>
        <begin position="50"/>
        <end position="143"/>
    </location>
</feature>
<proteinExistence type="predicted"/>
<evidence type="ECO:0000259" key="2">
    <source>
        <dbReference type="Pfam" id="PF13845"/>
    </source>
</evidence>
<feature type="chain" id="PRO_5045575193" evidence="1">
    <location>
        <begin position="29"/>
        <end position="161"/>
    </location>
</feature>
<evidence type="ECO:0000313" key="4">
    <source>
        <dbReference type="Proteomes" id="UP001596507"/>
    </source>
</evidence>
<accession>A0ABW2HFU3</accession>
<feature type="signal peptide" evidence="1">
    <location>
        <begin position="1"/>
        <end position="28"/>
    </location>
</feature>
<dbReference type="Proteomes" id="UP001596507">
    <property type="component" value="Unassembled WGS sequence"/>
</dbReference>
<name>A0ABW2HFU3_9MICO</name>
<organism evidence="3 4">
    <name type="scientific">Microbacterium fluvii</name>
    <dbReference type="NCBI Taxonomy" id="415215"/>
    <lineage>
        <taxon>Bacteria</taxon>
        <taxon>Bacillati</taxon>
        <taxon>Actinomycetota</taxon>
        <taxon>Actinomycetes</taxon>
        <taxon>Micrococcales</taxon>
        <taxon>Microbacteriaceae</taxon>
        <taxon>Microbacterium</taxon>
    </lineage>
</organism>
<dbReference type="PROSITE" id="PS51257">
    <property type="entry name" value="PROKAR_LIPOPROTEIN"/>
    <property type="match status" value="1"/>
</dbReference>
<evidence type="ECO:0000313" key="3">
    <source>
        <dbReference type="EMBL" id="MFC7270182.1"/>
    </source>
</evidence>
<reference evidence="4" key="1">
    <citation type="journal article" date="2019" name="Int. J. Syst. Evol. Microbiol.">
        <title>The Global Catalogue of Microorganisms (GCM) 10K type strain sequencing project: providing services to taxonomists for standard genome sequencing and annotation.</title>
        <authorList>
            <consortium name="The Broad Institute Genomics Platform"/>
            <consortium name="The Broad Institute Genome Sequencing Center for Infectious Disease"/>
            <person name="Wu L."/>
            <person name="Ma J."/>
        </authorList>
    </citation>
    <scope>NUCLEOTIDE SEQUENCE [LARGE SCALE GENOMIC DNA]</scope>
    <source>
        <strain evidence="4">CGMCC 1.15772</strain>
    </source>
</reference>
<dbReference type="InterPro" id="IPR026004">
    <property type="entry name" value="Septum_form"/>
</dbReference>
<dbReference type="EMBL" id="JBHTBE010000004">
    <property type="protein sequence ID" value="MFC7270182.1"/>
    <property type="molecule type" value="Genomic_DNA"/>
</dbReference>
<sequence length="161" mass="17180">MPRRRRVRAASAMLSAIVLSGCAGTSFAGSTHAQTPAPSGTTVPIAQLAVGDCFGEFDRESDTSSLAVVPCDDVHIYEVFAAFELPEGDYPSKHDIDDAAFDDCDPAFAEFIGIPSQYSVLEYFYFAPTKKSWAEDDDHGVACVVGASGITVAGSLRGYRR</sequence>
<protein>
    <submittedName>
        <fullName evidence="3">Septum formation family protein</fullName>
    </submittedName>
</protein>
<evidence type="ECO:0000256" key="1">
    <source>
        <dbReference type="SAM" id="SignalP"/>
    </source>
</evidence>
<dbReference type="RefSeq" id="WP_262875113.1">
    <property type="nucleotide sequence ID" value="NZ_JAOPFX010000004.1"/>
</dbReference>
<dbReference type="Pfam" id="PF13845">
    <property type="entry name" value="Septum_form"/>
    <property type="match status" value="1"/>
</dbReference>
<gene>
    <name evidence="3" type="ORF">ACFQRL_14555</name>
</gene>
<comment type="caution">
    <text evidence="3">The sequence shown here is derived from an EMBL/GenBank/DDBJ whole genome shotgun (WGS) entry which is preliminary data.</text>
</comment>
<keyword evidence="1" id="KW-0732">Signal</keyword>